<protein>
    <submittedName>
        <fullName evidence="1">Uncharacterized protein</fullName>
    </submittedName>
</protein>
<proteinExistence type="predicted"/>
<comment type="caution">
    <text evidence="1">The sequence shown here is derived from an EMBL/GenBank/DDBJ whole genome shotgun (WGS) entry which is preliminary data.</text>
</comment>
<evidence type="ECO:0000313" key="1">
    <source>
        <dbReference type="EMBL" id="KAJ7670441.1"/>
    </source>
</evidence>
<gene>
    <name evidence="1" type="ORF">B0H17DRAFT_948758</name>
</gene>
<dbReference type="EMBL" id="JARKIE010000180">
    <property type="protein sequence ID" value="KAJ7670441.1"/>
    <property type="molecule type" value="Genomic_DNA"/>
</dbReference>
<sequence length="200" mass="22173">GTSAPLDKAHPHHIARDGEDHVNHGQRILWVSRDITKDTEAYVALEAALTSICEYLADRLQLYRPKLCEQLECYIDVLPRNAACPWAPFGGIVVNFNACSDAHRDGLDLLKRCFIIPVMRNCEGGGVVLYEARLVLDMHSGHGLLFPSGWFTHFNLHYRGVRASLVFHTDGQSKKWIPGKGGQGGNGWIGQNGVRMEGQA</sequence>
<evidence type="ECO:0000313" key="2">
    <source>
        <dbReference type="Proteomes" id="UP001221757"/>
    </source>
</evidence>
<name>A0AAD7CZ85_MYCRO</name>
<feature type="non-terminal residue" evidence="1">
    <location>
        <position position="200"/>
    </location>
</feature>
<organism evidence="1 2">
    <name type="scientific">Mycena rosella</name>
    <name type="common">Pink bonnet</name>
    <name type="synonym">Agaricus rosellus</name>
    <dbReference type="NCBI Taxonomy" id="1033263"/>
    <lineage>
        <taxon>Eukaryota</taxon>
        <taxon>Fungi</taxon>
        <taxon>Dikarya</taxon>
        <taxon>Basidiomycota</taxon>
        <taxon>Agaricomycotina</taxon>
        <taxon>Agaricomycetes</taxon>
        <taxon>Agaricomycetidae</taxon>
        <taxon>Agaricales</taxon>
        <taxon>Marasmiineae</taxon>
        <taxon>Mycenaceae</taxon>
        <taxon>Mycena</taxon>
    </lineage>
</organism>
<dbReference type="AlphaFoldDB" id="A0AAD7CZ85"/>
<keyword evidence="2" id="KW-1185">Reference proteome</keyword>
<dbReference type="Gene3D" id="3.60.130.30">
    <property type="match status" value="1"/>
</dbReference>
<accession>A0AAD7CZ85</accession>
<dbReference type="Proteomes" id="UP001221757">
    <property type="component" value="Unassembled WGS sequence"/>
</dbReference>
<reference evidence="1" key="1">
    <citation type="submission" date="2023-03" db="EMBL/GenBank/DDBJ databases">
        <title>Massive genome expansion in bonnet fungi (Mycena s.s.) driven by repeated elements and novel gene families across ecological guilds.</title>
        <authorList>
            <consortium name="Lawrence Berkeley National Laboratory"/>
            <person name="Harder C.B."/>
            <person name="Miyauchi S."/>
            <person name="Viragh M."/>
            <person name="Kuo A."/>
            <person name="Thoen E."/>
            <person name="Andreopoulos B."/>
            <person name="Lu D."/>
            <person name="Skrede I."/>
            <person name="Drula E."/>
            <person name="Henrissat B."/>
            <person name="Morin E."/>
            <person name="Kohler A."/>
            <person name="Barry K."/>
            <person name="LaButti K."/>
            <person name="Morin E."/>
            <person name="Salamov A."/>
            <person name="Lipzen A."/>
            <person name="Mereny Z."/>
            <person name="Hegedus B."/>
            <person name="Baldrian P."/>
            <person name="Stursova M."/>
            <person name="Weitz H."/>
            <person name="Taylor A."/>
            <person name="Grigoriev I.V."/>
            <person name="Nagy L.G."/>
            <person name="Martin F."/>
            <person name="Kauserud H."/>
        </authorList>
    </citation>
    <scope>NUCLEOTIDE SEQUENCE</scope>
    <source>
        <strain evidence="1">CBHHK067</strain>
    </source>
</reference>